<gene>
    <name evidence="2" type="ORF">UFOVP713_2</name>
</gene>
<name>A0A6J5NN56_9CAUD</name>
<accession>A0A6J5NN56</accession>
<evidence type="ECO:0000256" key="1">
    <source>
        <dbReference type="SAM" id="Coils"/>
    </source>
</evidence>
<sequence length="163" mass="17993">MAAVALQRELDAYADAIEDYNRQARNYKTSAAKHNASVDAYKQYVEQKTAGNFGDFDSRVFYLNKGTGEYIAGDMSKVLKPDQISNNYYVRELPKGNSYGKYVLIPKQKGDMPSPGEFTMEQPTAPGAAPAVTAAQLKKLDQPSLIDIERNQPSGLISSQFNV</sequence>
<feature type="coiled-coil region" evidence="1">
    <location>
        <begin position="3"/>
        <end position="30"/>
    </location>
</feature>
<proteinExistence type="predicted"/>
<keyword evidence="1" id="KW-0175">Coiled coil</keyword>
<dbReference type="EMBL" id="LR796676">
    <property type="protein sequence ID" value="CAB4158418.1"/>
    <property type="molecule type" value="Genomic_DNA"/>
</dbReference>
<protein>
    <submittedName>
        <fullName evidence="2">Uncharacterized protein</fullName>
    </submittedName>
</protein>
<reference evidence="2" key="1">
    <citation type="submission" date="2020-04" db="EMBL/GenBank/DDBJ databases">
        <authorList>
            <person name="Chiriac C."/>
            <person name="Salcher M."/>
            <person name="Ghai R."/>
            <person name="Kavagutti S V."/>
        </authorList>
    </citation>
    <scope>NUCLEOTIDE SEQUENCE</scope>
</reference>
<organism evidence="2">
    <name type="scientific">uncultured Caudovirales phage</name>
    <dbReference type="NCBI Taxonomy" id="2100421"/>
    <lineage>
        <taxon>Viruses</taxon>
        <taxon>Duplodnaviria</taxon>
        <taxon>Heunggongvirae</taxon>
        <taxon>Uroviricota</taxon>
        <taxon>Caudoviricetes</taxon>
        <taxon>Peduoviridae</taxon>
        <taxon>Maltschvirus</taxon>
        <taxon>Maltschvirus maltsch</taxon>
    </lineage>
</organism>
<evidence type="ECO:0000313" key="2">
    <source>
        <dbReference type="EMBL" id="CAB4158418.1"/>
    </source>
</evidence>